<dbReference type="Proteomes" id="UP000474042">
    <property type="component" value="Unassembled WGS sequence"/>
</dbReference>
<protein>
    <submittedName>
        <fullName evidence="1">Uncharacterized protein</fullName>
    </submittedName>
</protein>
<reference evidence="1 2" key="1">
    <citation type="submission" date="2020-01" db="EMBL/GenBank/DDBJ databases">
        <title>Genome sequence of a 1,3-propanediol producer, Clostridium butyricum S3.</title>
        <authorList>
            <person name="Zhou J."/>
        </authorList>
    </citation>
    <scope>NUCLEOTIDE SEQUENCE [LARGE SCALE GENOMIC DNA]</scope>
    <source>
        <strain evidence="1 2">S3</strain>
    </source>
</reference>
<proteinExistence type="predicted"/>
<gene>
    <name evidence="1" type="ORF">GND98_012430</name>
</gene>
<name>A0A6L9EQ81_CLOBU</name>
<dbReference type="AlphaFoldDB" id="A0A6L9EQ81"/>
<dbReference type="EMBL" id="WOFV02000039">
    <property type="protein sequence ID" value="NAS18652.1"/>
    <property type="molecule type" value="Genomic_DNA"/>
</dbReference>
<accession>A0A6L9EQ81</accession>
<evidence type="ECO:0000313" key="1">
    <source>
        <dbReference type="EMBL" id="NAS18652.1"/>
    </source>
</evidence>
<organism evidence="1 2">
    <name type="scientific">Clostridium butyricum</name>
    <dbReference type="NCBI Taxonomy" id="1492"/>
    <lineage>
        <taxon>Bacteria</taxon>
        <taxon>Bacillati</taxon>
        <taxon>Bacillota</taxon>
        <taxon>Clostridia</taxon>
        <taxon>Eubacteriales</taxon>
        <taxon>Clostridiaceae</taxon>
        <taxon>Clostridium</taxon>
    </lineage>
</organism>
<sequence>MEVSIVTISYDRKSKERVKEELLTQKSVEAEFENQFVKTLAEGLREKFIFRTDINKKHSLDYAA</sequence>
<comment type="caution">
    <text evidence="1">The sequence shown here is derived from an EMBL/GenBank/DDBJ whole genome shotgun (WGS) entry which is preliminary data.</text>
</comment>
<evidence type="ECO:0000313" key="2">
    <source>
        <dbReference type="Proteomes" id="UP000474042"/>
    </source>
</evidence>